<evidence type="ECO:0000313" key="4">
    <source>
        <dbReference type="Proteomes" id="UP000255139"/>
    </source>
</evidence>
<evidence type="ECO:0000313" key="3">
    <source>
        <dbReference type="Proteomes" id="UP000029922"/>
    </source>
</evidence>
<dbReference type="RefSeq" id="WP_052089946.1">
    <property type="nucleotide sequence ID" value="NZ_FZML01000026.1"/>
</dbReference>
<sequence length="194" mass="22429">MLLTRYIRIIFFALSPILIGGCVTVKLKSVLPQQAYYNLDNIKLNPSCKNMDTAFGISISVLSPYDGKDILVYDKKSEITILENYKWIDLPKNMIRNNFIKAGLNACIQIDQNPPVSQKLNTLQIYINEMYVELDSENQSYTGYMYLHYELRRFDYERIKNGIIITQSKDTNPIKALQDATNESLQKVLTQIKQ</sequence>
<reference evidence="1 4" key="2">
    <citation type="submission" date="2018-06" db="EMBL/GenBank/DDBJ databases">
        <authorList>
            <consortium name="Pathogen Informatics"/>
            <person name="Doyle S."/>
        </authorList>
    </citation>
    <scope>NUCLEOTIDE SEQUENCE [LARGE SCALE GENOMIC DNA]</scope>
    <source>
        <strain evidence="1 4">NCTC12714</strain>
    </source>
</reference>
<evidence type="ECO:0000313" key="2">
    <source>
        <dbReference type="EMBL" id="TLD98906.1"/>
    </source>
</evidence>
<dbReference type="EMBL" id="JRPD02000022">
    <property type="protein sequence ID" value="TLD98906.1"/>
    <property type="molecule type" value="Genomic_DNA"/>
</dbReference>
<organism evidence="1 4">
    <name type="scientific">Helicobacter muridarum</name>
    <dbReference type="NCBI Taxonomy" id="216"/>
    <lineage>
        <taxon>Bacteria</taxon>
        <taxon>Pseudomonadati</taxon>
        <taxon>Campylobacterota</taxon>
        <taxon>Epsilonproteobacteria</taxon>
        <taxon>Campylobacterales</taxon>
        <taxon>Helicobacteraceae</taxon>
        <taxon>Helicobacter</taxon>
    </lineage>
</organism>
<dbReference type="PROSITE" id="PS51257">
    <property type="entry name" value="PROKAR_LIPOPROTEIN"/>
    <property type="match status" value="1"/>
</dbReference>
<evidence type="ECO:0000313" key="1">
    <source>
        <dbReference type="EMBL" id="STQ87127.1"/>
    </source>
</evidence>
<protein>
    <submittedName>
        <fullName evidence="1">Outer membrane protein</fullName>
    </submittedName>
</protein>
<dbReference type="STRING" id="216.LS73_09265"/>
<gene>
    <name evidence="2" type="ORF">LS73_008095</name>
    <name evidence="1" type="ORF">NCTC12714_01949</name>
</gene>
<keyword evidence="4" id="KW-1185">Reference proteome</keyword>
<proteinExistence type="predicted"/>
<accession>A0A377PX37</accession>
<dbReference type="SUPFAM" id="SSF159594">
    <property type="entry name" value="XCC0632-like"/>
    <property type="match status" value="1"/>
</dbReference>
<dbReference type="Proteomes" id="UP000029922">
    <property type="component" value="Unassembled WGS sequence"/>
</dbReference>
<dbReference type="AlphaFoldDB" id="A0A377PX37"/>
<name>A0A377PX37_9HELI</name>
<dbReference type="EMBL" id="UGJE01000002">
    <property type="protein sequence ID" value="STQ87127.1"/>
    <property type="molecule type" value="Genomic_DNA"/>
</dbReference>
<reference evidence="2 3" key="1">
    <citation type="journal article" date="2014" name="Genome Announc.">
        <title>Draft genome sequences of eight enterohepatic helicobacter species isolated from both laboratory and wild rodents.</title>
        <authorList>
            <person name="Sheh A."/>
            <person name="Shen Z."/>
            <person name="Fox J.G."/>
        </authorList>
    </citation>
    <scope>NUCLEOTIDE SEQUENCE [LARGE SCALE GENOMIC DNA]</scope>
    <source>
        <strain evidence="2 3">ST1</strain>
    </source>
</reference>
<dbReference type="OrthoDB" id="5324640at2"/>
<dbReference type="Proteomes" id="UP000255139">
    <property type="component" value="Unassembled WGS sequence"/>
</dbReference>